<dbReference type="PANTHER" id="PTHR37317">
    <property type="entry name" value="BLR8090 PROTEIN"/>
    <property type="match status" value="1"/>
</dbReference>
<dbReference type="Proteomes" id="UP001497392">
    <property type="component" value="Unassembled WGS sequence"/>
</dbReference>
<sequence length="440" mass="49854">MLRVQLPPPFRICKYSPENLQRDLFLSRRVGQPYRRPSVLKATSSSSNSSDDSSKKDRNSNSSSSSSSSKHSDGPQLWKGTHLPDNTSARSRVVSAWLIGRRKTYDRKRTGRRGTVAEERPDLIQEWDTEQNGAQTPHNVTAGSPYKAAWKCGKRCEHCGNLHEGWRAAVVDRCKLQSTGCPFCSGLRVCLCQSLAAKRVDLMRQWDFKANAALDPTALGCNSERRATWKCRKHGRWVTQIQVRTQPGGPGCPECAQEAAQKPGKRGLLIEELPEVFAELHPTLNMHLGPLQSLTCGSTKKAVWLCTSDRNRPQGCTHEHIWEARIDNRCSMTRPKGCPFCSGHRICPCNSVERRHPESALMQYWYFQKNTDIVPSETPLNSAKKVFWRHTCQETGEEHVWEAQVRHVVRAWSKYGYLPCPKCSRRHGRQALIKRDVALV</sequence>
<dbReference type="EMBL" id="CAXHTA020000007">
    <property type="protein sequence ID" value="CAL5222906.1"/>
    <property type="molecule type" value="Genomic_DNA"/>
</dbReference>
<accession>A0ABP1FV50</accession>
<evidence type="ECO:0000256" key="1">
    <source>
        <dbReference type="SAM" id="MobiDB-lite"/>
    </source>
</evidence>
<feature type="compositionally biased region" description="Low complexity" evidence="1">
    <location>
        <begin position="60"/>
        <end position="69"/>
    </location>
</feature>
<dbReference type="Pfam" id="PF14311">
    <property type="entry name" value="DUF4379"/>
    <property type="match status" value="4"/>
</dbReference>
<feature type="domain" description="Treble clef zinc finger" evidence="2">
    <location>
        <begin position="361"/>
        <end position="426"/>
    </location>
</feature>
<evidence type="ECO:0000313" key="3">
    <source>
        <dbReference type="EMBL" id="CAL5222906.1"/>
    </source>
</evidence>
<reference evidence="3 4" key="1">
    <citation type="submission" date="2024-06" db="EMBL/GenBank/DDBJ databases">
        <authorList>
            <person name="Kraege A."/>
            <person name="Thomma B."/>
        </authorList>
    </citation>
    <scope>NUCLEOTIDE SEQUENCE [LARGE SCALE GENOMIC DNA]</scope>
</reference>
<feature type="domain" description="Treble clef zinc finger" evidence="2">
    <location>
        <begin position="278"/>
        <end position="344"/>
    </location>
</feature>
<feature type="region of interest" description="Disordered" evidence="1">
    <location>
        <begin position="36"/>
        <end position="86"/>
    </location>
</feature>
<protein>
    <submittedName>
        <fullName evidence="3">G5335 protein</fullName>
    </submittedName>
</protein>
<gene>
    <name evidence="3" type="primary">g5335</name>
    <name evidence="3" type="ORF">VP750_LOCUS4565</name>
</gene>
<dbReference type="InterPro" id="IPR025487">
    <property type="entry name" value="DUF4379"/>
</dbReference>
<name>A0ABP1FV50_9CHLO</name>
<evidence type="ECO:0000259" key="2">
    <source>
        <dbReference type="Pfam" id="PF14311"/>
    </source>
</evidence>
<feature type="domain" description="Treble clef zinc finger" evidence="2">
    <location>
        <begin position="123"/>
        <end position="186"/>
    </location>
</feature>
<evidence type="ECO:0000313" key="4">
    <source>
        <dbReference type="Proteomes" id="UP001497392"/>
    </source>
</evidence>
<keyword evidence="4" id="KW-1185">Reference proteome</keyword>
<feature type="domain" description="Treble clef zinc finger" evidence="2">
    <location>
        <begin position="202"/>
        <end position="257"/>
    </location>
</feature>
<organism evidence="3 4">
    <name type="scientific">Coccomyxa viridis</name>
    <dbReference type="NCBI Taxonomy" id="1274662"/>
    <lineage>
        <taxon>Eukaryota</taxon>
        <taxon>Viridiplantae</taxon>
        <taxon>Chlorophyta</taxon>
        <taxon>core chlorophytes</taxon>
        <taxon>Trebouxiophyceae</taxon>
        <taxon>Trebouxiophyceae incertae sedis</taxon>
        <taxon>Coccomyxaceae</taxon>
        <taxon>Coccomyxa</taxon>
    </lineage>
</organism>
<dbReference type="PANTHER" id="PTHR37317:SF1">
    <property type="entry name" value="ZINC-RIBBON DOMAIN-CONTAINING PROTEIN-RELATED"/>
    <property type="match status" value="1"/>
</dbReference>
<proteinExistence type="predicted"/>
<comment type="caution">
    <text evidence="3">The sequence shown here is derived from an EMBL/GenBank/DDBJ whole genome shotgun (WGS) entry which is preliminary data.</text>
</comment>